<dbReference type="EMBL" id="QKMR01000003">
    <property type="protein sequence ID" value="PYG89564.1"/>
    <property type="molecule type" value="Genomic_DNA"/>
</dbReference>
<dbReference type="InterPro" id="IPR036388">
    <property type="entry name" value="WH-like_DNA-bd_sf"/>
</dbReference>
<keyword evidence="1" id="KW-0805">Transcription regulation</keyword>
<dbReference type="SUPFAM" id="SSF46785">
    <property type="entry name" value="Winged helix' DNA-binding domain"/>
    <property type="match status" value="1"/>
</dbReference>
<keyword evidence="2 5" id="KW-0238">DNA-binding</keyword>
<accession>A0A318XSK3</accession>
<proteinExistence type="predicted"/>
<name>A0A318XSK3_9FIRM</name>
<evidence type="ECO:0000256" key="2">
    <source>
        <dbReference type="ARBA" id="ARBA00023125"/>
    </source>
</evidence>
<dbReference type="InterPro" id="IPR051011">
    <property type="entry name" value="Metal_resp_trans_reg"/>
</dbReference>
<dbReference type="InterPro" id="IPR036390">
    <property type="entry name" value="WH_DNA-bd_sf"/>
</dbReference>
<dbReference type="GO" id="GO:0003700">
    <property type="term" value="F:DNA-binding transcription factor activity"/>
    <property type="evidence" value="ECO:0007669"/>
    <property type="project" value="InterPro"/>
</dbReference>
<evidence type="ECO:0000313" key="6">
    <source>
        <dbReference type="Proteomes" id="UP000248132"/>
    </source>
</evidence>
<dbReference type="InterPro" id="IPR011991">
    <property type="entry name" value="ArsR-like_HTH"/>
</dbReference>
<evidence type="ECO:0000259" key="4">
    <source>
        <dbReference type="PROSITE" id="PS50987"/>
    </source>
</evidence>
<dbReference type="RefSeq" id="WP_110460850.1">
    <property type="nucleotide sequence ID" value="NZ_QKMR01000003.1"/>
</dbReference>
<reference evidence="5 6" key="1">
    <citation type="submission" date="2018-06" db="EMBL/GenBank/DDBJ databases">
        <title>Genomic Encyclopedia of Type Strains, Phase I: the one thousand microbial genomes (KMG-I) project.</title>
        <authorList>
            <person name="Kyrpides N."/>
        </authorList>
    </citation>
    <scope>NUCLEOTIDE SEQUENCE [LARGE SCALE GENOMIC DNA]</scope>
    <source>
        <strain evidence="5 6">DSM 19573</strain>
    </source>
</reference>
<comment type="caution">
    <text evidence="5">The sequence shown here is derived from an EMBL/GenBank/DDBJ whole genome shotgun (WGS) entry which is preliminary data.</text>
</comment>
<evidence type="ECO:0000256" key="3">
    <source>
        <dbReference type="ARBA" id="ARBA00023163"/>
    </source>
</evidence>
<dbReference type="NCBIfam" id="NF033788">
    <property type="entry name" value="HTH_metalloreg"/>
    <property type="match status" value="1"/>
</dbReference>
<dbReference type="InterPro" id="IPR001845">
    <property type="entry name" value="HTH_ArsR_DNA-bd_dom"/>
</dbReference>
<protein>
    <submittedName>
        <fullName evidence="5">DNA-binding transcriptional ArsR family regulator</fullName>
    </submittedName>
</protein>
<dbReference type="PANTHER" id="PTHR43132">
    <property type="entry name" value="ARSENICAL RESISTANCE OPERON REPRESSOR ARSR-RELATED"/>
    <property type="match status" value="1"/>
</dbReference>
<dbReference type="CDD" id="cd00090">
    <property type="entry name" value="HTH_ARSR"/>
    <property type="match status" value="1"/>
</dbReference>
<dbReference type="AlphaFoldDB" id="A0A318XSK3"/>
<sequence length="120" mass="13906">MSMENDIEKCDFLCVHNNIVSKVLHHMPEETQLYDLAELFKVFGDSTRIKILYVLFQSEMCVCDIAQLLNMGQSAISHQLRVLKQAKLVKGRREGKTMFYSLSDSHVRTIIDQGFEHIEE</sequence>
<organism evidence="5 6">
    <name type="scientific">Ruminiclostridium sufflavum DSM 19573</name>
    <dbReference type="NCBI Taxonomy" id="1121337"/>
    <lineage>
        <taxon>Bacteria</taxon>
        <taxon>Bacillati</taxon>
        <taxon>Bacillota</taxon>
        <taxon>Clostridia</taxon>
        <taxon>Eubacteriales</taxon>
        <taxon>Oscillospiraceae</taxon>
        <taxon>Ruminiclostridium</taxon>
    </lineage>
</organism>
<dbReference type="SMART" id="SM00418">
    <property type="entry name" value="HTH_ARSR"/>
    <property type="match status" value="1"/>
</dbReference>
<feature type="domain" description="HTH arsR-type" evidence="4">
    <location>
        <begin position="28"/>
        <end position="120"/>
    </location>
</feature>
<evidence type="ECO:0000256" key="1">
    <source>
        <dbReference type="ARBA" id="ARBA00023015"/>
    </source>
</evidence>
<dbReference type="PANTHER" id="PTHR43132:SF6">
    <property type="entry name" value="HTH-TYPE TRANSCRIPTIONAL REPRESSOR CZRA"/>
    <property type="match status" value="1"/>
</dbReference>
<dbReference type="Proteomes" id="UP000248132">
    <property type="component" value="Unassembled WGS sequence"/>
</dbReference>
<dbReference type="GO" id="GO:0003677">
    <property type="term" value="F:DNA binding"/>
    <property type="evidence" value="ECO:0007669"/>
    <property type="project" value="UniProtKB-KW"/>
</dbReference>
<keyword evidence="3" id="KW-0804">Transcription</keyword>
<evidence type="ECO:0000313" key="5">
    <source>
        <dbReference type="EMBL" id="PYG89564.1"/>
    </source>
</evidence>
<keyword evidence="6" id="KW-1185">Reference proteome</keyword>
<dbReference type="Gene3D" id="1.10.10.10">
    <property type="entry name" value="Winged helix-like DNA-binding domain superfamily/Winged helix DNA-binding domain"/>
    <property type="match status" value="1"/>
</dbReference>
<dbReference type="PRINTS" id="PR00778">
    <property type="entry name" value="HTHARSR"/>
</dbReference>
<gene>
    <name evidence="5" type="ORF">LY28_00784</name>
</gene>
<dbReference type="Pfam" id="PF01022">
    <property type="entry name" value="HTH_5"/>
    <property type="match status" value="1"/>
</dbReference>
<dbReference type="OrthoDB" id="9794330at2"/>
<dbReference type="PROSITE" id="PS50987">
    <property type="entry name" value="HTH_ARSR_2"/>
    <property type="match status" value="1"/>
</dbReference>